<dbReference type="OrthoDB" id="307345at2157"/>
<dbReference type="eggNOG" id="arCOG10239">
    <property type="taxonomic scope" value="Archaea"/>
</dbReference>
<protein>
    <submittedName>
        <fullName evidence="3">Uncharacterized protein</fullName>
    </submittedName>
</protein>
<dbReference type="RefSeq" id="WP_007257677.1">
    <property type="nucleotide sequence ID" value="NZ_AOHZ01000011.1"/>
</dbReference>
<organism evidence="3 4">
    <name type="scientific">Natronolimnohabitans innermongolicus JCM 12255</name>
    <dbReference type="NCBI Taxonomy" id="1227499"/>
    <lineage>
        <taxon>Archaea</taxon>
        <taxon>Methanobacteriati</taxon>
        <taxon>Methanobacteriota</taxon>
        <taxon>Stenosarchaea group</taxon>
        <taxon>Halobacteria</taxon>
        <taxon>Halobacteriales</taxon>
        <taxon>Natrialbaceae</taxon>
        <taxon>Natronolimnohabitans</taxon>
    </lineage>
</organism>
<evidence type="ECO:0000313" key="3">
    <source>
        <dbReference type="EMBL" id="ELY61564.1"/>
    </source>
</evidence>
<keyword evidence="2" id="KW-0812">Transmembrane</keyword>
<keyword evidence="4" id="KW-1185">Reference proteome</keyword>
<name>L9XIK2_9EURY</name>
<dbReference type="STRING" id="1227499.C493_01831"/>
<keyword evidence="2" id="KW-0472">Membrane</keyword>
<accession>L9XIK2</accession>
<sequence>MTWQDLVFLACSLLTIIALFPALRNLNAQIPLRTSLPQFGLAVVYTATFYSLGMTFSAAGLFGTAVMWSLIAHYRSPNGVLPIAASSMGAASGSTDRTAVTETTAQQQLRNDNNRF</sequence>
<evidence type="ECO:0000256" key="2">
    <source>
        <dbReference type="SAM" id="Phobius"/>
    </source>
</evidence>
<reference evidence="3 4" key="1">
    <citation type="journal article" date="2014" name="PLoS Genet.">
        <title>Phylogenetically driven sequencing of extremely halophilic archaea reveals strategies for static and dynamic osmo-response.</title>
        <authorList>
            <person name="Becker E.A."/>
            <person name="Seitzer P.M."/>
            <person name="Tritt A."/>
            <person name="Larsen D."/>
            <person name="Krusor M."/>
            <person name="Yao A.I."/>
            <person name="Wu D."/>
            <person name="Madern D."/>
            <person name="Eisen J.A."/>
            <person name="Darling A.E."/>
            <person name="Facciotti M.T."/>
        </authorList>
    </citation>
    <scope>NUCLEOTIDE SEQUENCE [LARGE SCALE GENOMIC DNA]</scope>
    <source>
        <strain evidence="3 4">JCM 12255</strain>
    </source>
</reference>
<dbReference type="Proteomes" id="UP000011602">
    <property type="component" value="Unassembled WGS sequence"/>
</dbReference>
<dbReference type="EMBL" id="AOHZ01000011">
    <property type="protein sequence ID" value="ELY61564.1"/>
    <property type="molecule type" value="Genomic_DNA"/>
</dbReference>
<keyword evidence="2" id="KW-1133">Transmembrane helix</keyword>
<dbReference type="AlphaFoldDB" id="L9XIK2"/>
<feature type="compositionally biased region" description="Polar residues" evidence="1">
    <location>
        <begin position="95"/>
        <end position="116"/>
    </location>
</feature>
<feature type="region of interest" description="Disordered" evidence="1">
    <location>
        <begin position="90"/>
        <end position="116"/>
    </location>
</feature>
<feature type="transmembrane region" description="Helical" evidence="2">
    <location>
        <begin position="48"/>
        <end position="71"/>
    </location>
</feature>
<gene>
    <name evidence="3" type="ORF">C493_01831</name>
</gene>
<comment type="caution">
    <text evidence="3">The sequence shown here is derived from an EMBL/GenBank/DDBJ whole genome shotgun (WGS) entry which is preliminary data.</text>
</comment>
<evidence type="ECO:0000313" key="4">
    <source>
        <dbReference type="Proteomes" id="UP000011602"/>
    </source>
</evidence>
<proteinExistence type="predicted"/>
<evidence type="ECO:0000256" key="1">
    <source>
        <dbReference type="SAM" id="MobiDB-lite"/>
    </source>
</evidence>